<accession>A0A809SKA3</accession>
<dbReference type="InterPro" id="IPR050270">
    <property type="entry name" value="DegV_domain_contain"/>
</dbReference>
<protein>
    <submittedName>
        <fullName evidence="2">6-phosphogluconate dehydratase</fullName>
    </submittedName>
</protein>
<dbReference type="NCBIfam" id="TIGR00762">
    <property type="entry name" value="DegV"/>
    <property type="match status" value="1"/>
</dbReference>
<dbReference type="RefSeq" id="WP_161553345.1">
    <property type="nucleotide sequence ID" value="NZ_AP022325.1"/>
</dbReference>
<dbReference type="Pfam" id="PF02645">
    <property type="entry name" value="DegV"/>
    <property type="match status" value="1"/>
</dbReference>
<organism evidence="2 3">
    <name type="scientific">Mycoplasmopsis felis</name>
    <dbReference type="NCBI Taxonomy" id="33923"/>
    <lineage>
        <taxon>Bacteria</taxon>
        <taxon>Bacillati</taxon>
        <taxon>Mycoplasmatota</taxon>
        <taxon>Mycoplasmoidales</taxon>
        <taxon>Metamycoplasmataceae</taxon>
        <taxon>Mycoplasmopsis</taxon>
    </lineage>
</organism>
<dbReference type="PROSITE" id="PS51482">
    <property type="entry name" value="DEGV"/>
    <property type="match status" value="1"/>
</dbReference>
<dbReference type="AlphaFoldDB" id="A0A809SKA3"/>
<dbReference type="Gene3D" id="3.30.1180.10">
    <property type="match status" value="1"/>
</dbReference>
<dbReference type="Proteomes" id="UP000464317">
    <property type="component" value="Chromosome"/>
</dbReference>
<gene>
    <name evidence="2" type="ORF">JPM2_6390</name>
</gene>
<keyword evidence="1" id="KW-0446">Lipid-binding</keyword>
<evidence type="ECO:0000313" key="3">
    <source>
        <dbReference type="Proteomes" id="UP000464317"/>
    </source>
</evidence>
<evidence type="ECO:0000256" key="1">
    <source>
        <dbReference type="ARBA" id="ARBA00023121"/>
    </source>
</evidence>
<dbReference type="GO" id="GO:0008289">
    <property type="term" value="F:lipid binding"/>
    <property type="evidence" value="ECO:0007669"/>
    <property type="project" value="UniProtKB-KW"/>
</dbReference>
<evidence type="ECO:0000313" key="2">
    <source>
        <dbReference type="EMBL" id="BBU47946.1"/>
    </source>
</evidence>
<dbReference type="EMBL" id="AP022325">
    <property type="protein sequence ID" value="BBU47946.1"/>
    <property type="molecule type" value="Genomic_DNA"/>
</dbReference>
<dbReference type="PANTHER" id="PTHR33434:SF2">
    <property type="entry name" value="FATTY ACID-BINDING PROTEIN TM_1468"/>
    <property type="match status" value="1"/>
</dbReference>
<dbReference type="KEGG" id="mfel:JPM2_6390"/>
<keyword evidence="3" id="KW-1185">Reference proteome</keyword>
<sequence length="284" mass="32187">MKNIAIVVDSSCGLTENQAKKLDLFYLPLMIEVDGKVYRDGIDVSSENLFEVFTLKSSKATTSATPIGYASELFTELSKKYDYIVVFPISQYLSSQYKFLKTLEKDFDKLRIIESVNISFTILEQINRFKDIYSKTQDIQKAIDECSKWNNELDITLIPKHNDYLVKGGRLSPAAATIAKLLKIVPLIRFENGKLEKQGKGRLFLKSIFNEIDIKFNNSNSHLVLLTANGSDDIEIINYFKDKYKNKIVVFSIPSVVAIHTGPEAIVIGKINNIHQKLEGFLDV</sequence>
<reference evidence="2 3" key="1">
    <citation type="submission" date="2020-01" db="EMBL/GenBank/DDBJ databases">
        <title>Complete genome sequence of Mycoplasma felis strain Myco-2.</title>
        <authorList>
            <person name="Kinoshita Y."/>
            <person name="Niwa H."/>
            <person name="Uchida-Fujii E."/>
            <person name="Nukada T."/>
        </authorList>
    </citation>
    <scope>NUCLEOTIDE SEQUENCE [LARGE SCALE GENOMIC DNA]</scope>
    <source>
        <strain evidence="2 3">Myco-2</strain>
    </source>
</reference>
<proteinExistence type="predicted"/>
<dbReference type="InterPro" id="IPR003797">
    <property type="entry name" value="DegV"/>
</dbReference>
<dbReference type="PANTHER" id="PTHR33434">
    <property type="entry name" value="DEGV DOMAIN-CONTAINING PROTEIN DR_1986-RELATED"/>
    <property type="match status" value="1"/>
</dbReference>
<name>A0A809SKA3_9BACT</name>
<dbReference type="InterPro" id="IPR043168">
    <property type="entry name" value="DegV_C"/>
</dbReference>
<dbReference type="Gene3D" id="3.40.50.10170">
    <property type="match status" value="1"/>
</dbReference>
<dbReference type="SUPFAM" id="SSF82549">
    <property type="entry name" value="DAK1/DegV-like"/>
    <property type="match status" value="1"/>
</dbReference>